<name>A0A7R9D485_TIMCR</name>
<evidence type="ECO:0000256" key="1">
    <source>
        <dbReference type="SAM" id="MobiDB-lite"/>
    </source>
</evidence>
<gene>
    <name evidence="2" type="ORF">TCEB3V08_LOCUS8730</name>
</gene>
<protein>
    <submittedName>
        <fullName evidence="2">Uncharacterized protein</fullName>
    </submittedName>
</protein>
<organism evidence="2">
    <name type="scientific">Timema cristinae</name>
    <name type="common">Walking stick</name>
    <dbReference type="NCBI Taxonomy" id="61476"/>
    <lineage>
        <taxon>Eukaryota</taxon>
        <taxon>Metazoa</taxon>
        <taxon>Ecdysozoa</taxon>
        <taxon>Arthropoda</taxon>
        <taxon>Hexapoda</taxon>
        <taxon>Insecta</taxon>
        <taxon>Pterygota</taxon>
        <taxon>Neoptera</taxon>
        <taxon>Polyneoptera</taxon>
        <taxon>Phasmatodea</taxon>
        <taxon>Timematodea</taxon>
        <taxon>Timematoidea</taxon>
        <taxon>Timematidae</taxon>
        <taxon>Timema</taxon>
    </lineage>
</organism>
<dbReference type="AlphaFoldDB" id="A0A7R9D485"/>
<accession>A0A7R9D485</accession>
<dbReference type="EMBL" id="OC319968">
    <property type="protein sequence ID" value="CAD7406856.1"/>
    <property type="molecule type" value="Genomic_DNA"/>
</dbReference>
<evidence type="ECO:0000313" key="2">
    <source>
        <dbReference type="EMBL" id="CAD7406856.1"/>
    </source>
</evidence>
<feature type="region of interest" description="Disordered" evidence="1">
    <location>
        <begin position="120"/>
        <end position="142"/>
    </location>
</feature>
<sequence>MNEIWHGMVSDGKEESLEEISSKLIKSILQEKSELENQYAEMVELQSGASSFNVPNLGFGYLEDEDDASIEEMAQHCDKLQVLKESLKTQQVMLRNAVNSLSKATIGEMTCKQCREHLKVDPRSSSTQKIPETVDLESPHSWGMAHPATYNEKIQRQLDQVAEPPSADGMEDFTTQMTPPNKPDLVSNIGRMCPLCMEGDWWLLSFLSMHTAAGLSVISVSVLVSLELHLLASLVTCGTGGAGCSCMRADCSQLPPVVKKEQSEMNPMRSVSHRESRGSITVTEIREDSPRRRGGENHAQNFIATGSFVERGSRDSFFDDVIEYHDVNPRVTLYPFSD</sequence>
<proteinExistence type="predicted"/>
<reference evidence="2" key="1">
    <citation type="submission" date="2020-11" db="EMBL/GenBank/DDBJ databases">
        <authorList>
            <person name="Tran Van P."/>
        </authorList>
    </citation>
    <scope>NUCLEOTIDE SEQUENCE</scope>
</reference>